<dbReference type="Gene3D" id="3.60.10.10">
    <property type="entry name" value="Endonuclease/exonuclease/phosphatase"/>
    <property type="match status" value="1"/>
</dbReference>
<evidence type="ECO:0000259" key="2">
    <source>
        <dbReference type="Pfam" id="PF03372"/>
    </source>
</evidence>
<name>A0AA36JDQ2_9DINO</name>
<accession>A0AA36JDQ2</accession>
<dbReference type="InterPro" id="IPR036259">
    <property type="entry name" value="MFS_trans_sf"/>
</dbReference>
<reference evidence="3" key="1">
    <citation type="submission" date="2023-08" db="EMBL/GenBank/DDBJ databases">
        <authorList>
            <person name="Chen Y."/>
            <person name="Shah S."/>
            <person name="Dougan E. K."/>
            <person name="Thang M."/>
            <person name="Chan C."/>
        </authorList>
    </citation>
    <scope>NUCLEOTIDE SEQUENCE</scope>
</reference>
<dbReference type="SUPFAM" id="SSF103473">
    <property type="entry name" value="MFS general substrate transporter"/>
    <property type="match status" value="1"/>
</dbReference>
<dbReference type="InterPro" id="IPR036691">
    <property type="entry name" value="Endo/exonu/phosph_ase_sf"/>
</dbReference>
<dbReference type="Pfam" id="PF13862">
    <property type="entry name" value="BCCIP"/>
    <property type="match status" value="1"/>
</dbReference>
<dbReference type="InterPro" id="IPR005135">
    <property type="entry name" value="Endo/exonuclease/phosphatase"/>
</dbReference>
<proteinExistence type="inferred from homology"/>
<dbReference type="AlphaFoldDB" id="A0AA36JDQ2"/>
<feature type="non-terminal residue" evidence="3">
    <location>
        <position position="722"/>
    </location>
</feature>
<dbReference type="PANTHER" id="PTHR13261:SF0">
    <property type="entry name" value="BRCA2 AND CDKN1A-INTERACTING PROTEIN"/>
    <property type="match status" value="1"/>
</dbReference>
<evidence type="ECO:0000256" key="1">
    <source>
        <dbReference type="ARBA" id="ARBA00006781"/>
    </source>
</evidence>
<gene>
    <name evidence="3" type="ORF">EVOR1521_LOCUS26798</name>
</gene>
<keyword evidence="4" id="KW-1185">Reference proteome</keyword>
<dbReference type="InterPro" id="IPR025602">
    <property type="entry name" value="BCP1_family"/>
</dbReference>
<organism evidence="3 4">
    <name type="scientific">Effrenium voratum</name>
    <dbReference type="NCBI Taxonomy" id="2562239"/>
    <lineage>
        <taxon>Eukaryota</taxon>
        <taxon>Sar</taxon>
        <taxon>Alveolata</taxon>
        <taxon>Dinophyceae</taxon>
        <taxon>Suessiales</taxon>
        <taxon>Symbiodiniaceae</taxon>
        <taxon>Effrenium</taxon>
    </lineage>
</organism>
<dbReference type="PANTHER" id="PTHR13261">
    <property type="entry name" value="BRCA2 AND CDKN1A INTERACTING PROTEIN"/>
    <property type="match status" value="1"/>
</dbReference>
<dbReference type="Pfam" id="PF03372">
    <property type="entry name" value="Exo_endo_phos"/>
    <property type="match status" value="1"/>
</dbReference>
<protein>
    <recommendedName>
        <fullName evidence="2">Endonuclease/exonuclease/phosphatase domain-containing protein</fullName>
    </recommendedName>
</protein>
<comment type="caution">
    <text evidence="3">The sequence shown here is derived from an EMBL/GenBank/DDBJ whole genome shotgun (WGS) entry which is preliminary data.</text>
</comment>
<dbReference type="GO" id="GO:0005634">
    <property type="term" value="C:nucleus"/>
    <property type="evidence" value="ECO:0007669"/>
    <property type="project" value="TreeGrafter"/>
</dbReference>
<sequence>MPDASLNRSIDAAGRLQKFAAGVPVALMGDFNIKPDTSSYDLIVHGGIADKVRPEAAAEVAGLERLPKADFPKGLQSAYKAFYGQEPAFTNYALSGSNSEPFIATLDYIWYSPERLRVVACQQLPAPASAEGPLPNAQEPSDHLPLHATFSASEVFSPEISEFNIMQAPWAILASAPLAAAANAVLRSFPAALLSALGTGALGVLCFPSKRVPEERQGEAMGVLDICSSALRVVAPMLAGVLMDLFGGGAFLFQASLFLAAILGLSLLDSGKTLAKAAKVAMKSKKAGAKVGAAKKARKLKRKRQASAAAAASAEGAEGAEGAEAAEAAPAGAKKADTFQVEFQFFDPEEEDFHSARDLLCSGSLGTLELDFSGLANAIVDQVNIGSMVKSGHEEGVQSEDVTLCGMLTVLNLRQFAKEPWCKQLAKLLEAKAGDCLELKQYTQSSERQVGFVVAERFVNLPLELLPAMHKAILEDIEWSCTVEYCPEEERPFYFFTHFLCVASCRAVAGTAEGPLQLQLKTGSVLQFSRPEELVLARAASFIYSFLRPQPKDGSGMTLGKGNAMPIDYSKFDDIEDEEEAEGDWRQLLEQLSRQAPPDPRSGRWEDFGDDLGYDLGYDLEPEDPGMESYELDFQDLHQEAWCLLRRRLVGSAFGAASVRRRLLLEAELCLRRRKHRPALLAALALRFCCGAEGQVPELSEQKPEEDNPQCWVTPAAVVEMV</sequence>
<feature type="domain" description="Endonuclease/exonuclease/phosphatase" evidence="2">
    <location>
        <begin position="14"/>
        <end position="143"/>
    </location>
</feature>
<evidence type="ECO:0000313" key="3">
    <source>
        <dbReference type="EMBL" id="CAJ1404342.1"/>
    </source>
</evidence>
<dbReference type="EMBL" id="CAUJNA010003536">
    <property type="protein sequence ID" value="CAJ1404342.1"/>
    <property type="molecule type" value="Genomic_DNA"/>
</dbReference>
<dbReference type="GO" id="GO:0003824">
    <property type="term" value="F:catalytic activity"/>
    <property type="evidence" value="ECO:0007669"/>
    <property type="project" value="InterPro"/>
</dbReference>
<dbReference type="Proteomes" id="UP001178507">
    <property type="component" value="Unassembled WGS sequence"/>
</dbReference>
<evidence type="ECO:0000313" key="4">
    <source>
        <dbReference type="Proteomes" id="UP001178507"/>
    </source>
</evidence>
<comment type="similarity">
    <text evidence="1">Belongs to the BCP1 family.</text>
</comment>
<dbReference type="SUPFAM" id="SSF56219">
    <property type="entry name" value="DNase I-like"/>
    <property type="match status" value="1"/>
</dbReference>